<dbReference type="PANTHER" id="PTHR11690:SF248">
    <property type="entry name" value="PICKPOCKET 17, ISOFORM A"/>
    <property type="match status" value="1"/>
</dbReference>
<evidence type="ECO:0000256" key="11">
    <source>
        <dbReference type="ARBA" id="ARBA00023201"/>
    </source>
</evidence>
<dbReference type="STRING" id="135651.G0N224"/>
<evidence type="ECO:0000256" key="12">
    <source>
        <dbReference type="ARBA" id="ARBA00023303"/>
    </source>
</evidence>
<evidence type="ECO:0000256" key="3">
    <source>
        <dbReference type="ARBA" id="ARBA00022448"/>
    </source>
</evidence>
<evidence type="ECO:0000256" key="2">
    <source>
        <dbReference type="ARBA" id="ARBA00007193"/>
    </source>
</evidence>
<gene>
    <name evidence="15" type="ORF">CAEBREN_19751</name>
</gene>
<sequence>MWLLNCLTIEGAKISISIKKSCHCTHPCKQDQYTTTYSAAKWPSGSIQAQCDNGVKDCNRYLREHAAMIEIYYEQMSYEILRESESYSWFNLMADMGGQAGLFLGASIMSVIEFLFFAIRTLGIACKSRRWKKKNELLRAEELNDAEKGAATNNNS</sequence>
<dbReference type="FunFam" id="1.10.287.770:FF:000001">
    <property type="entry name" value="Acid-sensing ion channel subunit 1"/>
    <property type="match status" value="1"/>
</dbReference>
<keyword evidence="9 14" id="KW-0472">Membrane</keyword>
<dbReference type="Proteomes" id="UP000008068">
    <property type="component" value="Unassembled WGS sequence"/>
</dbReference>
<protein>
    <submittedName>
        <fullName evidence="15">Uncharacterized protein</fullName>
    </submittedName>
</protein>
<evidence type="ECO:0000256" key="4">
    <source>
        <dbReference type="ARBA" id="ARBA00022461"/>
    </source>
</evidence>
<evidence type="ECO:0000256" key="5">
    <source>
        <dbReference type="ARBA" id="ARBA00022692"/>
    </source>
</evidence>
<dbReference type="InterPro" id="IPR001873">
    <property type="entry name" value="ENaC"/>
</dbReference>
<dbReference type="HOGENOM" id="CLU_1688284_0_0_1"/>
<keyword evidence="11 13" id="KW-0739">Sodium transport</keyword>
<dbReference type="PRINTS" id="PR01078">
    <property type="entry name" value="AMINACHANNEL"/>
</dbReference>
<keyword evidence="6 14" id="KW-1133">Transmembrane helix</keyword>
<dbReference type="EMBL" id="GL379828">
    <property type="protein sequence ID" value="EGT50346.1"/>
    <property type="molecule type" value="Genomic_DNA"/>
</dbReference>
<keyword evidence="12 13" id="KW-0407">Ion channel</keyword>
<name>G0N224_CAEBE</name>
<evidence type="ECO:0000256" key="14">
    <source>
        <dbReference type="SAM" id="Phobius"/>
    </source>
</evidence>
<evidence type="ECO:0000256" key="1">
    <source>
        <dbReference type="ARBA" id="ARBA00004141"/>
    </source>
</evidence>
<comment type="similarity">
    <text evidence="2 13">Belongs to the amiloride-sensitive sodium channel (TC 1.A.6) family.</text>
</comment>
<reference evidence="16" key="1">
    <citation type="submission" date="2011-07" db="EMBL/GenBank/DDBJ databases">
        <authorList>
            <consortium name="Caenorhabditis brenneri Sequencing and Analysis Consortium"/>
            <person name="Wilson R.K."/>
        </authorList>
    </citation>
    <scope>NUCLEOTIDE SEQUENCE [LARGE SCALE GENOMIC DNA]</scope>
    <source>
        <strain evidence="16">PB2801</strain>
    </source>
</reference>
<keyword evidence="16" id="KW-1185">Reference proteome</keyword>
<evidence type="ECO:0000256" key="7">
    <source>
        <dbReference type="ARBA" id="ARBA00023053"/>
    </source>
</evidence>
<proteinExistence type="inferred from homology"/>
<dbReference type="PANTHER" id="PTHR11690">
    <property type="entry name" value="AMILORIDE-SENSITIVE SODIUM CHANNEL-RELATED"/>
    <property type="match status" value="1"/>
</dbReference>
<evidence type="ECO:0000256" key="10">
    <source>
        <dbReference type="ARBA" id="ARBA00023180"/>
    </source>
</evidence>
<dbReference type="Pfam" id="PF00858">
    <property type="entry name" value="ASC"/>
    <property type="match status" value="1"/>
</dbReference>
<evidence type="ECO:0000313" key="15">
    <source>
        <dbReference type="EMBL" id="EGT50346.1"/>
    </source>
</evidence>
<keyword evidence="10" id="KW-0325">Glycoprotein</keyword>
<evidence type="ECO:0000256" key="9">
    <source>
        <dbReference type="ARBA" id="ARBA00023136"/>
    </source>
</evidence>
<dbReference type="OMA" id="YSEHAAM"/>
<keyword evidence="7" id="KW-0915">Sodium</keyword>
<accession>G0N224</accession>
<keyword evidence="5 13" id="KW-0812">Transmembrane</keyword>
<dbReference type="GO" id="GO:0005886">
    <property type="term" value="C:plasma membrane"/>
    <property type="evidence" value="ECO:0007669"/>
    <property type="project" value="TreeGrafter"/>
</dbReference>
<evidence type="ECO:0000256" key="13">
    <source>
        <dbReference type="RuleBase" id="RU000679"/>
    </source>
</evidence>
<dbReference type="OrthoDB" id="5874059at2759"/>
<dbReference type="InParanoid" id="G0N224"/>
<evidence type="ECO:0000256" key="8">
    <source>
        <dbReference type="ARBA" id="ARBA00023065"/>
    </source>
</evidence>
<dbReference type="Gene3D" id="1.10.287.770">
    <property type="entry name" value="YojJ-like"/>
    <property type="match status" value="1"/>
</dbReference>
<feature type="transmembrane region" description="Helical" evidence="14">
    <location>
        <begin position="100"/>
        <end position="123"/>
    </location>
</feature>
<dbReference type="GO" id="GO:0015280">
    <property type="term" value="F:ligand-gated sodium channel activity"/>
    <property type="evidence" value="ECO:0007669"/>
    <property type="project" value="TreeGrafter"/>
</dbReference>
<keyword evidence="3 13" id="KW-0813">Transport</keyword>
<evidence type="ECO:0000313" key="16">
    <source>
        <dbReference type="Proteomes" id="UP000008068"/>
    </source>
</evidence>
<organism evidence="16">
    <name type="scientific">Caenorhabditis brenneri</name>
    <name type="common">Nematode worm</name>
    <dbReference type="NCBI Taxonomy" id="135651"/>
    <lineage>
        <taxon>Eukaryota</taxon>
        <taxon>Metazoa</taxon>
        <taxon>Ecdysozoa</taxon>
        <taxon>Nematoda</taxon>
        <taxon>Chromadorea</taxon>
        <taxon>Rhabditida</taxon>
        <taxon>Rhabditina</taxon>
        <taxon>Rhabditomorpha</taxon>
        <taxon>Rhabditoidea</taxon>
        <taxon>Rhabditidae</taxon>
        <taxon>Peloderinae</taxon>
        <taxon>Caenorhabditis</taxon>
    </lineage>
</organism>
<keyword evidence="4 13" id="KW-0894">Sodium channel</keyword>
<evidence type="ECO:0000256" key="6">
    <source>
        <dbReference type="ARBA" id="ARBA00022989"/>
    </source>
</evidence>
<dbReference type="AlphaFoldDB" id="G0N224"/>
<keyword evidence="8 13" id="KW-0406">Ion transport</keyword>
<dbReference type="eggNOG" id="KOG4294">
    <property type="taxonomic scope" value="Eukaryota"/>
</dbReference>
<comment type="subcellular location">
    <subcellularLocation>
        <location evidence="1">Membrane</location>
        <topology evidence="1">Multi-pass membrane protein</topology>
    </subcellularLocation>
</comment>